<proteinExistence type="inferred from homology"/>
<feature type="transmembrane region" description="Helical" evidence="10">
    <location>
        <begin position="343"/>
        <end position="364"/>
    </location>
</feature>
<evidence type="ECO:0000259" key="11">
    <source>
        <dbReference type="PROSITE" id="PS50850"/>
    </source>
</evidence>
<keyword evidence="13" id="KW-1185">Reference proteome</keyword>
<feature type="domain" description="Major facilitator superfamily (MFS) profile" evidence="11">
    <location>
        <begin position="15"/>
        <end position="469"/>
    </location>
</feature>
<dbReference type="Pfam" id="PF00083">
    <property type="entry name" value="Sugar_tr"/>
    <property type="match status" value="1"/>
</dbReference>
<evidence type="ECO:0000313" key="12">
    <source>
        <dbReference type="EMBL" id="KAK1925233.1"/>
    </source>
</evidence>
<comment type="caution">
    <text evidence="12">The sequence shown here is derived from an EMBL/GenBank/DDBJ whole genome shotgun (WGS) entry which is preliminary data.</text>
</comment>
<evidence type="ECO:0000256" key="1">
    <source>
        <dbReference type="ARBA" id="ARBA00004141"/>
    </source>
</evidence>
<evidence type="ECO:0000256" key="6">
    <source>
        <dbReference type="ARBA" id="ARBA00023136"/>
    </source>
</evidence>
<evidence type="ECO:0000256" key="3">
    <source>
        <dbReference type="ARBA" id="ARBA00022448"/>
    </source>
</evidence>
<dbReference type="PANTHER" id="PTHR48022:SF17">
    <property type="entry name" value="HEXOSE TRANSPORTER"/>
    <property type="match status" value="1"/>
</dbReference>
<keyword evidence="3 8" id="KW-0813">Transport</keyword>
<gene>
    <name evidence="12" type="ORF">DB88DRAFT_488377</name>
</gene>
<feature type="transmembrane region" description="Helical" evidence="10">
    <location>
        <begin position="317"/>
        <end position="336"/>
    </location>
</feature>
<accession>A0AAD9FS91</accession>
<evidence type="ECO:0000256" key="9">
    <source>
        <dbReference type="SAM" id="MobiDB-lite"/>
    </source>
</evidence>
<feature type="transmembrane region" description="Helical" evidence="10">
    <location>
        <begin position="187"/>
        <end position="210"/>
    </location>
</feature>
<evidence type="ECO:0000256" key="8">
    <source>
        <dbReference type="RuleBase" id="RU003346"/>
    </source>
</evidence>
<organism evidence="12 13">
    <name type="scientific">Papiliotrema laurentii</name>
    <name type="common">Cryptococcus laurentii</name>
    <dbReference type="NCBI Taxonomy" id="5418"/>
    <lineage>
        <taxon>Eukaryota</taxon>
        <taxon>Fungi</taxon>
        <taxon>Dikarya</taxon>
        <taxon>Basidiomycota</taxon>
        <taxon>Agaricomycotina</taxon>
        <taxon>Tremellomycetes</taxon>
        <taxon>Tremellales</taxon>
        <taxon>Rhynchogastremaceae</taxon>
        <taxon>Papiliotrema</taxon>
    </lineage>
</organism>
<dbReference type="InterPro" id="IPR003663">
    <property type="entry name" value="Sugar/inositol_transpt"/>
</dbReference>
<sequence length="521" mass="56855">MPSFYSELTPKLAFVSFLGSLGALSFGYDNGWWGFILGSPYFNDQYGNLVVTAADGSKTTSLSGSEQSAGTGLGTAGIMIGCMIAPWFNEKYGRKKSFILLAVIGLIGTLIQALSTIDRQYWVLIAGKIVLNVSVGIASAVVGVYLSECAPASLRGTLMSNYNIIQNVGYVLAAATVYGVVNRTDTLNWLLPICLQFVLPAVILATSPFLPESPRWLAGQGRLEEAAAVLRSLRKMTVEYNDEAVMAEVLEIQAAYEDSRRLHDGIGWFELFKGANLRRTLIAIGLQSLQQAQGVSFVSNYILVTLVSLGINNPYTIVLVLYVVLFVSSLGAFYFPDRVGRRTLLLIGSTSGACWMAVLGAITTKFAAPTGSYANFLVASLFLWVAFFANTWSIIPWTVAAEIASSPLREKTLAAASWSGFGVGLAVGFIVPYIQNAEYGNLGGKIAFIWMGFSIISGAFVYFFLPELKGRSLEELDYMFEARIATRKFASYDSTSMLEAKRREHHTEVEDIREEPEKMEA</sequence>
<dbReference type="EMBL" id="JAODAN010000004">
    <property type="protein sequence ID" value="KAK1925233.1"/>
    <property type="molecule type" value="Genomic_DNA"/>
</dbReference>
<dbReference type="InterPro" id="IPR020846">
    <property type="entry name" value="MFS_dom"/>
</dbReference>
<dbReference type="InterPro" id="IPR036259">
    <property type="entry name" value="MFS_trans_sf"/>
</dbReference>
<evidence type="ECO:0000256" key="5">
    <source>
        <dbReference type="ARBA" id="ARBA00022989"/>
    </source>
</evidence>
<dbReference type="GO" id="GO:0016020">
    <property type="term" value="C:membrane"/>
    <property type="evidence" value="ECO:0007669"/>
    <property type="project" value="UniProtKB-SubCell"/>
</dbReference>
<feature type="transmembrane region" description="Helical" evidence="10">
    <location>
        <begin position="97"/>
        <end position="115"/>
    </location>
</feature>
<evidence type="ECO:0000256" key="2">
    <source>
        <dbReference type="ARBA" id="ARBA00010992"/>
    </source>
</evidence>
<keyword evidence="5 10" id="KW-1133">Transmembrane helix</keyword>
<feature type="transmembrane region" description="Helical" evidence="10">
    <location>
        <begin position="121"/>
        <end position="146"/>
    </location>
</feature>
<dbReference type="PANTHER" id="PTHR48022">
    <property type="entry name" value="PLASTIDIC GLUCOSE TRANSPORTER 4"/>
    <property type="match status" value="1"/>
</dbReference>
<evidence type="ECO:0000256" key="4">
    <source>
        <dbReference type="ARBA" id="ARBA00022692"/>
    </source>
</evidence>
<comment type="subcellular location">
    <subcellularLocation>
        <location evidence="1">Membrane</location>
        <topology evidence="1">Multi-pass membrane protein</topology>
    </subcellularLocation>
</comment>
<comment type="similarity">
    <text evidence="2 8">Belongs to the major facilitator superfamily. Sugar transporter (TC 2.A.1.1) family.</text>
</comment>
<evidence type="ECO:0000313" key="13">
    <source>
        <dbReference type="Proteomes" id="UP001182556"/>
    </source>
</evidence>
<dbReference type="AlphaFoldDB" id="A0AAD9FS91"/>
<feature type="transmembrane region" description="Helical" evidence="10">
    <location>
        <begin position="158"/>
        <end position="181"/>
    </location>
</feature>
<feature type="region of interest" description="Disordered" evidence="9">
    <location>
        <begin position="500"/>
        <end position="521"/>
    </location>
</feature>
<keyword evidence="4 10" id="KW-0812">Transmembrane</keyword>
<reference evidence="12" key="1">
    <citation type="submission" date="2023-02" db="EMBL/GenBank/DDBJ databases">
        <title>Identification and recombinant expression of a fungal hydrolase from Papiliotrema laurentii that hydrolyzes apple cutin and clears colloidal polyester polyurethane.</title>
        <authorList>
            <consortium name="DOE Joint Genome Institute"/>
            <person name="Roman V.A."/>
            <person name="Bojanowski C."/>
            <person name="Crable B.R."/>
            <person name="Wagner D.N."/>
            <person name="Hung C.S."/>
            <person name="Nadeau L.J."/>
            <person name="Schratz L."/>
            <person name="Haridas S."/>
            <person name="Pangilinan J."/>
            <person name="Lipzen A."/>
            <person name="Na H."/>
            <person name="Yan M."/>
            <person name="Ng V."/>
            <person name="Grigoriev I.V."/>
            <person name="Spatafora J.W."/>
            <person name="Barlow D."/>
            <person name="Biffinger J."/>
            <person name="Kelley-Loughnane N."/>
            <person name="Varaljay V.A."/>
            <person name="Crookes-Goodson W.J."/>
        </authorList>
    </citation>
    <scope>NUCLEOTIDE SEQUENCE</scope>
    <source>
        <strain evidence="12">5307AH</strain>
    </source>
</reference>
<dbReference type="PROSITE" id="PS50850">
    <property type="entry name" value="MFS"/>
    <property type="match status" value="1"/>
</dbReference>
<evidence type="ECO:0000256" key="10">
    <source>
        <dbReference type="SAM" id="Phobius"/>
    </source>
</evidence>
<name>A0AAD9FS91_PAPLA</name>
<dbReference type="Gene3D" id="1.20.1250.20">
    <property type="entry name" value="MFS general substrate transporter like domains"/>
    <property type="match status" value="1"/>
</dbReference>
<dbReference type="Proteomes" id="UP001182556">
    <property type="component" value="Unassembled WGS sequence"/>
</dbReference>
<dbReference type="PRINTS" id="PR00171">
    <property type="entry name" value="SUGRTRNSPORT"/>
</dbReference>
<feature type="transmembrane region" description="Helical" evidence="10">
    <location>
        <begin position="69"/>
        <end position="88"/>
    </location>
</feature>
<evidence type="ECO:0000256" key="7">
    <source>
        <dbReference type="ARBA" id="ARBA00049119"/>
    </source>
</evidence>
<feature type="transmembrane region" description="Helical" evidence="10">
    <location>
        <begin position="446"/>
        <end position="465"/>
    </location>
</feature>
<dbReference type="NCBIfam" id="TIGR00879">
    <property type="entry name" value="SP"/>
    <property type="match status" value="1"/>
</dbReference>
<dbReference type="InterPro" id="IPR005828">
    <property type="entry name" value="MFS_sugar_transport-like"/>
</dbReference>
<dbReference type="SUPFAM" id="SSF103473">
    <property type="entry name" value="MFS general substrate transporter"/>
    <property type="match status" value="1"/>
</dbReference>
<feature type="transmembrane region" description="Helical" evidence="10">
    <location>
        <begin position="412"/>
        <end position="434"/>
    </location>
</feature>
<dbReference type="GO" id="GO:0005351">
    <property type="term" value="F:carbohydrate:proton symporter activity"/>
    <property type="evidence" value="ECO:0007669"/>
    <property type="project" value="TreeGrafter"/>
</dbReference>
<feature type="transmembrane region" description="Helical" evidence="10">
    <location>
        <begin position="376"/>
        <end position="400"/>
    </location>
</feature>
<keyword evidence="6 10" id="KW-0472">Membrane</keyword>
<dbReference type="InterPro" id="IPR050360">
    <property type="entry name" value="MFS_Sugar_Transporters"/>
</dbReference>
<protein>
    <submittedName>
        <fullName evidence="12">General substrate transporter</fullName>
    </submittedName>
</protein>
<comment type="catalytic activity">
    <reaction evidence="7">
        <text>myo-inositol(out) + H(+)(out) = myo-inositol(in) + H(+)(in)</text>
        <dbReference type="Rhea" id="RHEA:60364"/>
        <dbReference type="ChEBI" id="CHEBI:15378"/>
        <dbReference type="ChEBI" id="CHEBI:17268"/>
    </reaction>
</comment>